<dbReference type="SUPFAM" id="SSF53187">
    <property type="entry name" value="Zn-dependent exopeptidases"/>
    <property type="match status" value="1"/>
</dbReference>
<reference evidence="4 5" key="1">
    <citation type="submission" date="2020-03" db="EMBL/GenBank/DDBJ databases">
        <authorList>
            <person name="Bakhshi Ganjeh M."/>
        </authorList>
    </citation>
    <scope>NUCLEOTIDE SEQUENCE [LARGE SCALE GENOMIC DNA]</scope>
    <source>
        <strain evidence="5">Iran 50</strain>
    </source>
</reference>
<gene>
    <name evidence="4" type="ORF">HC231_12315</name>
</gene>
<dbReference type="RefSeq" id="WP_208226934.1">
    <property type="nucleotide sequence ID" value="NZ_CP050854.1"/>
</dbReference>
<dbReference type="EMBL" id="CP050854">
    <property type="protein sequence ID" value="QTF08602.1"/>
    <property type="molecule type" value="Genomic_DNA"/>
</dbReference>
<dbReference type="Gene3D" id="3.40.630.10">
    <property type="entry name" value="Zn peptidases"/>
    <property type="match status" value="1"/>
</dbReference>
<dbReference type="Proteomes" id="UP000671960">
    <property type="component" value="Chromosome"/>
</dbReference>
<evidence type="ECO:0000313" key="4">
    <source>
        <dbReference type="EMBL" id="QTF08602.1"/>
    </source>
</evidence>
<organism evidence="4 5">
    <name type="scientific">Brenneria izadpanahii</name>
    <dbReference type="NCBI Taxonomy" id="2722756"/>
    <lineage>
        <taxon>Bacteria</taxon>
        <taxon>Pseudomonadati</taxon>
        <taxon>Pseudomonadota</taxon>
        <taxon>Gammaproteobacteria</taxon>
        <taxon>Enterobacterales</taxon>
        <taxon>Pectobacteriaceae</taxon>
        <taxon>Brenneria</taxon>
    </lineage>
</organism>
<dbReference type="Gene3D" id="3.30.70.360">
    <property type="match status" value="1"/>
</dbReference>
<dbReference type="NCBIfam" id="TIGR01879">
    <property type="entry name" value="hydantase"/>
    <property type="match status" value="1"/>
</dbReference>
<protein>
    <submittedName>
        <fullName evidence="4">M20 family metallo-hydrolase</fullName>
    </submittedName>
</protein>
<comment type="similarity">
    <text evidence="1">Belongs to the peptidase M20 family.</text>
</comment>
<dbReference type="InterPro" id="IPR036264">
    <property type="entry name" value="Bact_exopeptidase_dim_dom"/>
</dbReference>
<name>A0ABX7UW90_9GAMM</name>
<dbReference type="InterPro" id="IPR002933">
    <property type="entry name" value="Peptidase_M20"/>
</dbReference>
<dbReference type="SUPFAM" id="SSF55031">
    <property type="entry name" value="Bacterial exopeptidase dimerisation domain"/>
    <property type="match status" value="1"/>
</dbReference>
<keyword evidence="2" id="KW-0378">Hydrolase</keyword>
<dbReference type="PANTHER" id="PTHR32494">
    <property type="entry name" value="ALLANTOATE DEIMINASE-RELATED"/>
    <property type="match status" value="1"/>
</dbReference>
<keyword evidence="5" id="KW-1185">Reference proteome</keyword>
<sequence>MLQDPLLTEAAVSASRLNSRLSGLAAFGARPDGGVDRQALCPQELAARRWLVEPFLARRGYQIAVDDAANVFVRRQGRDAQAPCVLVGSHIDTQPAGGRYDGAFGVCAGLEALDALDAANAVTRSPVEVVIWNNEEGVRFSPGLTGSGVFTHPERLAGLAALIASDGQTMQDACRQACCDMDAFVAGYGKQLAKRPLGAGVQTYLEAHIEQGPILERLKIPVGCVTGIQAVRWLSVSVRGQSAHAGTTPLSVRDDAMVKAVELAAGILALARDGDDDLRLTIGRWQASPNSINTIANAVSFTVDIRHPDAARVDDISRQINEFLPNGASVEVIFTRPATHFDERIIRAIEARSSALGIPSTRLISGAFHDALNLADLCPTAMIFSPSRRGVSHHPDEFTASEDLYQCTRVLTGCVSALADTVPD</sequence>
<accession>A0ABX7UW90</accession>
<evidence type="ECO:0000256" key="1">
    <source>
        <dbReference type="ARBA" id="ARBA00006153"/>
    </source>
</evidence>
<dbReference type="PIRSF" id="PIRSF001235">
    <property type="entry name" value="Amidase_carbamoylase"/>
    <property type="match status" value="1"/>
</dbReference>
<dbReference type="Pfam" id="PF01546">
    <property type="entry name" value="Peptidase_M20"/>
    <property type="match status" value="1"/>
</dbReference>
<proteinExistence type="inferred from homology"/>
<dbReference type="Pfam" id="PF07687">
    <property type="entry name" value="M20_dimer"/>
    <property type="match status" value="1"/>
</dbReference>
<evidence type="ECO:0000256" key="2">
    <source>
        <dbReference type="ARBA" id="ARBA00022801"/>
    </source>
</evidence>
<dbReference type="PANTHER" id="PTHR32494:SF5">
    <property type="entry name" value="ALLANTOATE AMIDOHYDROLASE"/>
    <property type="match status" value="1"/>
</dbReference>
<dbReference type="InterPro" id="IPR010158">
    <property type="entry name" value="Amidase_Cbmase"/>
</dbReference>
<evidence type="ECO:0000313" key="5">
    <source>
        <dbReference type="Proteomes" id="UP000671960"/>
    </source>
</evidence>
<dbReference type="CDD" id="cd03884">
    <property type="entry name" value="M20_bAS"/>
    <property type="match status" value="1"/>
</dbReference>
<dbReference type="InterPro" id="IPR011650">
    <property type="entry name" value="Peptidase_M20_dimer"/>
</dbReference>
<feature type="domain" description="Peptidase M20 dimerisation" evidence="3">
    <location>
        <begin position="232"/>
        <end position="326"/>
    </location>
</feature>
<evidence type="ECO:0000259" key="3">
    <source>
        <dbReference type="Pfam" id="PF07687"/>
    </source>
</evidence>